<evidence type="ECO:0000256" key="5">
    <source>
        <dbReference type="ARBA" id="ARBA00022691"/>
    </source>
</evidence>
<reference evidence="10" key="1">
    <citation type="submission" date="2016-10" db="EMBL/GenBank/DDBJ databases">
        <authorList>
            <person name="Varghese N."/>
            <person name="Submissions S."/>
        </authorList>
    </citation>
    <scope>NUCLEOTIDE SEQUENCE [LARGE SCALE GENOMIC DNA]</scope>
    <source>
        <strain evidence="10">DSM 8987</strain>
    </source>
</reference>
<dbReference type="PANTHER" id="PTHR23417:SF14">
    <property type="entry name" value="PENTACOTRIPEPTIDE-REPEAT REGION OF PRORP DOMAIN-CONTAINING PROTEIN"/>
    <property type="match status" value="1"/>
</dbReference>
<protein>
    <recommendedName>
        <fullName evidence="7">tRNA (guanine-N(7)-)-methyltransferase</fullName>
        <ecNumber evidence="7">2.1.1.33</ecNumber>
    </recommendedName>
    <alternativeName>
        <fullName evidence="7">tRNA (guanine(46)-N(7))-methyltransferase</fullName>
    </alternativeName>
    <alternativeName>
        <fullName evidence="7">tRNA(m7G46)-methyltransferase</fullName>
    </alternativeName>
</protein>
<dbReference type="GO" id="GO:0008176">
    <property type="term" value="F:tRNA (guanine(46)-N7)-methyltransferase activity"/>
    <property type="evidence" value="ECO:0007669"/>
    <property type="project" value="UniProtKB-UniRule"/>
</dbReference>
<dbReference type="InterPro" id="IPR003358">
    <property type="entry name" value="tRNA_(Gua-N-7)_MeTrfase_Trmb"/>
</dbReference>
<feature type="binding site" evidence="7">
    <location>
        <position position="44"/>
    </location>
    <ligand>
        <name>S-adenosyl-L-methionine</name>
        <dbReference type="ChEBI" id="CHEBI:59789"/>
    </ligand>
</feature>
<dbReference type="Pfam" id="PF02390">
    <property type="entry name" value="Methyltransf_4"/>
    <property type="match status" value="1"/>
</dbReference>
<dbReference type="STRING" id="57664.SAMN05661003_103243"/>
<dbReference type="PROSITE" id="PS51625">
    <property type="entry name" value="SAM_MT_TRMB"/>
    <property type="match status" value="1"/>
</dbReference>
<proteinExistence type="inferred from homology"/>
<dbReference type="RefSeq" id="WP_092076909.1">
    <property type="nucleotide sequence ID" value="NZ_FNAQ01000003.1"/>
</dbReference>
<comment type="caution">
    <text evidence="7">Lacks conserved residue(s) required for the propagation of feature annotation.</text>
</comment>
<keyword evidence="10" id="KW-1185">Reference proteome</keyword>
<dbReference type="PANTHER" id="PTHR23417">
    <property type="entry name" value="3-DEOXY-D-MANNO-OCTULOSONIC-ACID TRANSFERASE/TRNA GUANINE-N 7 - -METHYLTRANSFERASE"/>
    <property type="match status" value="1"/>
</dbReference>
<accession>A0A1G7A3K5</accession>
<evidence type="ECO:0000256" key="2">
    <source>
        <dbReference type="ARBA" id="ARBA00003015"/>
    </source>
</evidence>
<dbReference type="GO" id="GO:0043527">
    <property type="term" value="C:tRNA methyltransferase complex"/>
    <property type="evidence" value="ECO:0007669"/>
    <property type="project" value="TreeGrafter"/>
</dbReference>
<keyword evidence="3 7" id="KW-0489">Methyltransferase</keyword>
<evidence type="ECO:0000313" key="9">
    <source>
        <dbReference type="EMBL" id="SDE09107.1"/>
    </source>
</evidence>
<evidence type="ECO:0000256" key="7">
    <source>
        <dbReference type="HAMAP-Rule" id="MF_01057"/>
    </source>
</evidence>
<sequence>MTTTATTQRILPIHSPLFVPPEQLIGCRDLRQLFAQPDRPLALEIGCGIGDFMAELAAANPMTNFIAIDIYNKGCLKTCRRLEKAGLNHVRVLRVEARYLLHQHCPANSLSAVYINCPDPWPKKRHRDRRLVNGDFLRLLLCCLTDDGRLHFASDVANYANQVACLLAGIEGYVQPGATAVTTALPGYPLSKYMRRFLAGNLPIYFIARHRQAGLQLSEADRPALPTGFRTRHPHPANGQELGP</sequence>
<dbReference type="HAMAP" id="MF_01057">
    <property type="entry name" value="tRNA_methyltr_TrmB"/>
    <property type="match status" value="1"/>
</dbReference>
<dbReference type="InterPro" id="IPR029063">
    <property type="entry name" value="SAM-dependent_MTases_sf"/>
</dbReference>
<keyword evidence="4 7" id="KW-0808">Transferase</keyword>
<comment type="similarity">
    <text evidence="7">Belongs to the class I-like SAM-binding methyltransferase superfamily. TrmB family.</text>
</comment>
<evidence type="ECO:0000256" key="6">
    <source>
        <dbReference type="ARBA" id="ARBA00022694"/>
    </source>
</evidence>
<dbReference type="InterPro" id="IPR055361">
    <property type="entry name" value="tRNA_methyltr_TrmB_bact"/>
</dbReference>
<feature type="binding site" evidence="7">
    <location>
        <position position="123"/>
    </location>
    <ligand>
        <name>substrate</name>
    </ligand>
</feature>
<evidence type="ECO:0000256" key="1">
    <source>
        <dbReference type="ARBA" id="ARBA00000142"/>
    </source>
</evidence>
<dbReference type="Gene3D" id="3.40.50.150">
    <property type="entry name" value="Vaccinia Virus protein VP39"/>
    <property type="match status" value="1"/>
</dbReference>
<feature type="region of interest" description="Disordered" evidence="8">
    <location>
        <begin position="224"/>
        <end position="244"/>
    </location>
</feature>
<evidence type="ECO:0000256" key="8">
    <source>
        <dbReference type="SAM" id="MobiDB-lite"/>
    </source>
</evidence>
<dbReference type="UniPathway" id="UPA00989"/>
<dbReference type="SUPFAM" id="SSF53335">
    <property type="entry name" value="S-adenosyl-L-methionine-dependent methyltransferases"/>
    <property type="match status" value="1"/>
</dbReference>
<evidence type="ECO:0000313" key="10">
    <source>
        <dbReference type="Proteomes" id="UP000243205"/>
    </source>
</evidence>
<name>A0A1G7A3K5_9BACT</name>
<dbReference type="OrthoDB" id="9802090at2"/>
<feature type="binding site" evidence="7">
    <location>
        <position position="119"/>
    </location>
    <ligand>
        <name>S-adenosyl-L-methionine</name>
        <dbReference type="ChEBI" id="CHEBI:59789"/>
    </ligand>
</feature>
<comment type="pathway">
    <text evidence="7">tRNA modification; N(7)-methylguanine-tRNA biosynthesis.</text>
</comment>
<feature type="binding site" evidence="7">
    <location>
        <position position="96"/>
    </location>
    <ligand>
        <name>S-adenosyl-L-methionine</name>
        <dbReference type="ChEBI" id="CHEBI:59789"/>
    </ligand>
</feature>
<dbReference type="EC" id="2.1.1.33" evidence="7"/>
<keyword evidence="6 7" id="KW-0819">tRNA processing</keyword>
<feature type="binding site" evidence="7">
    <location>
        <position position="69"/>
    </location>
    <ligand>
        <name>S-adenosyl-L-methionine</name>
        <dbReference type="ChEBI" id="CHEBI:59789"/>
    </ligand>
</feature>
<organism evidence="9 10">
    <name type="scientific">Desulfuromonas thiophila</name>
    <dbReference type="NCBI Taxonomy" id="57664"/>
    <lineage>
        <taxon>Bacteria</taxon>
        <taxon>Pseudomonadati</taxon>
        <taxon>Thermodesulfobacteriota</taxon>
        <taxon>Desulfuromonadia</taxon>
        <taxon>Desulfuromonadales</taxon>
        <taxon>Desulfuromonadaceae</taxon>
        <taxon>Desulfuromonas</taxon>
    </lineage>
</organism>
<dbReference type="AlphaFoldDB" id="A0A1G7A3K5"/>
<comment type="function">
    <text evidence="2 7">Catalyzes the formation of N(7)-methylguanine at position 46 (m7G46) in tRNA.</text>
</comment>
<evidence type="ECO:0000256" key="4">
    <source>
        <dbReference type="ARBA" id="ARBA00022679"/>
    </source>
</evidence>
<dbReference type="CDD" id="cd02440">
    <property type="entry name" value="AdoMet_MTases"/>
    <property type="match status" value="1"/>
</dbReference>
<gene>
    <name evidence="7" type="primary">trmB</name>
    <name evidence="9" type="ORF">SAMN05661003_103243</name>
</gene>
<feature type="binding site" evidence="7">
    <location>
        <position position="155"/>
    </location>
    <ligand>
        <name>substrate</name>
    </ligand>
</feature>
<evidence type="ECO:0000256" key="3">
    <source>
        <dbReference type="ARBA" id="ARBA00022603"/>
    </source>
</evidence>
<dbReference type="NCBIfam" id="TIGR00091">
    <property type="entry name" value="tRNA (guanosine(46)-N7)-methyltransferase TrmB"/>
    <property type="match status" value="1"/>
</dbReference>
<keyword evidence="5 7" id="KW-0949">S-adenosyl-L-methionine</keyword>
<dbReference type="Proteomes" id="UP000243205">
    <property type="component" value="Unassembled WGS sequence"/>
</dbReference>
<comment type="catalytic activity">
    <reaction evidence="1 7">
        <text>guanosine(46) in tRNA + S-adenosyl-L-methionine = N(7)-methylguanosine(46) in tRNA + S-adenosyl-L-homocysteine</text>
        <dbReference type="Rhea" id="RHEA:42708"/>
        <dbReference type="Rhea" id="RHEA-COMP:10188"/>
        <dbReference type="Rhea" id="RHEA-COMP:10189"/>
        <dbReference type="ChEBI" id="CHEBI:57856"/>
        <dbReference type="ChEBI" id="CHEBI:59789"/>
        <dbReference type="ChEBI" id="CHEBI:74269"/>
        <dbReference type="ChEBI" id="CHEBI:74480"/>
        <dbReference type="EC" id="2.1.1.33"/>
    </reaction>
</comment>
<dbReference type="EMBL" id="FNAQ01000003">
    <property type="protein sequence ID" value="SDE09107.1"/>
    <property type="molecule type" value="Genomic_DNA"/>
</dbReference>